<dbReference type="AlphaFoldDB" id="A0A0G4EBR2"/>
<keyword evidence="2" id="KW-1185">Reference proteome</keyword>
<dbReference type="Proteomes" id="UP000041254">
    <property type="component" value="Unassembled WGS sequence"/>
</dbReference>
<proteinExistence type="predicted"/>
<reference evidence="1 2" key="1">
    <citation type="submission" date="2014-11" db="EMBL/GenBank/DDBJ databases">
        <authorList>
            <person name="Zhu J."/>
            <person name="Qi W."/>
            <person name="Song R."/>
        </authorList>
    </citation>
    <scope>NUCLEOTIDE SEQUENCE [LARGE SCALE GENOMIC DNA]</scope>
</reference>
<dbReference type="EMBL" id="CDMY01000104">
    <property type="protein sequence ID" value="CEL92737.1"/>
    <property type="molecule type" value="Genomic_DNA"/>
</dbReference>
<dbReference type="VEuPathDB" id="CryptoDB:Vbra_1947"/>
<evidence type="ECO:0000313" key="2">
    <source>
        <dbReference type="Proteomes" id="UP000041254"/>
    </source>
</evidence>
<protein>
    <submittedName>
        <fullName evidence="1">Uncharacterized protein</fullName>
    </submittedName>
</protein>
<gene>
    <name evidence="1" type="ORF">Vbra_1947</name>
</gene>
<accession>A0A0G4EBR2</accession>
<organism evidence="1 2">
    <name type="scientific">Vitrella brassicaformis (strain CCMP3155)</name>
    <dbReference type="NCBI Taxonomy" id="1169540"/>
    <lineage>
        <taxon>Eukaryota</taxon>
        <taxon>Sar</taxon>
        <taxon>Alveolata</taxon>
        <taxon>Colpodellida</taxon>
        <taxon>Vitrellaceae</taxon>
        <taxon>Vitrella</taxon>
    </lineage>
</organism>
<dbReference type="InParanoid" id="A0A0G4EBR2"/>
<evidence type="ECO:0000313" key="1">
    <source>
        <dbReference type="EMBL" id="CEL92737.1"/>
    </source>
</evidence>
<name>A0A0G4EBR2_VITBC</name>
<sequence length="145" mass="16035">MERERCHDAHHRARVMSGIFQSSESELGKKNGFTGPQLWLIFLPRRFSCVTTGSAALPVREPFPFFPAACSPPWRASDLSRDKPQFSDLVSSAPTGRKEAVIRGPTYVRTPTTERSDGYLGILVWVSLSHQGSEAEGFTGRPLDG</sequence>